<reference evidence="1 2" key="1">
    <citation type="journal article" date="2009" name="Nat. Genet.">
        <title>The genome of the cucumber, Cucumis sativus L.</title>
        <authorList>
            <person name="Huang S."/>
            <person name="Li R."/>
            <person name="Zhang Z."/>
            <person name="Li L."/>
            <person name="Gu X."/>
            <person name="Fan W."/>
            <person name="Lucas W.J."/>
            <person name="Wang X."/>
            <person name="Xie B."/>
            <person name="Ni P."/>
            <person name="Ren Y."/>
            <person name="Zhu H."/>
            <person name="Li J."/>
            <person name="Lin K."/>
            <person name="Jin W."/>
            <person name="Fei Z."/>
            <person name="Li G."/>
            <person name="Staub J."/>
            <person name="Kilian A."/>
            <person name="van der Vossen E.A."/>
            <person name="Wu Y."/>
            <person name="Guo J."/>
            <person name="He J."/>
            <person name="Jia Z."/>
            <person name="Ren Y."/>
            <person name="Tian G."/>
            <person name="Lu Y."/>
            <person name="Ruan J."/>
            <person name="Qian W."/>
            <person name="Wang M."/>
            <person name="Huang Q."/>
            <person name="Li B."/>
            <person name="Xuan Z."/>
            <person name="Cao J."/>
            <person name="Asan"/>
            <person name="Wu Z."/>
            <person name="Zhang J."/>
            <person name="Cai Q."/>
            <person name="Bai Y."/>
            <person name="Zhao B."/>
            <person name="Han Y."/>
            <person name="Li Y."/>
            <person name="Li X."/>
            <person name="Wang S."/>
            <person name="Shi Q."/>
            <person name="Liu S."/>
            <person name="Cho W.K."/>
            <person name="Kim J.Y."/>
            <person name="Xu Y."/>
            <person name="Heller-Uszynska K."/>
            <person name="Miao H."/>
            <person name="Cheng Z."/>
            <person name="Zhang S."/>
            <person name="Wu J."/>
            <person name="Yang Y."/>
            <person name="Kang H."/>
            <person name="Li M."/>
            <person name="Liang H."/>
            <person name="Ren X."/>
            <person name="Shi Z."/>
            <person name="Wen M."/>
            <person name="Jian M."/>
            <person name="Yang H."/>
            <person name="Zhang G."/>
            <person name="Yang Z."/>
            <person name="Chen R."/>
            <person name="Liu S."/>
            <person name="Li J."/>
            <person name="Ma L."/>
            <person name="Liu H."/>
            <person name="Zhou Y."/>
            <person name="Zhao J."/>
            <person name="Fang X."/>
            <person name="Li G."/>
            <person name="Fang L."/>
            <person name="Li Y."/>
            <person name="Liu D."/>
            <person name="Zheng H."/>
            <person name="Zhang Y."/>
            <person name="Qin N."/>
            <person name="Li Z."/>
            <person name="Yang G."/>
            <person name="Yang S."/>
            <person name="Bolund L."/>
            <person name="Kristiansen K."/>
            <person name="Zheng H."/>
            <person name="Li S."/>
            <person name="Zhang X."/>
            <person name="Yang H."/>
            <person name="Wang J."/>
            <person name="Sun R."/>
            <person name="Zhang B."/>
            <person name="Jiang S."/>
            <person name="Wang J."/>
            <person name="Du Y."/>
            <person name="Li S."/>
        </authorList>
    </citation>
    <scope>NUCLEOTIDE SEQUENCE [LARGE SCALE GENOMIC DNA]</scope>
    <source>
        <strain evidence="2">cv. 9930</strain>
    </source>
</reference>
<accession>A0A0A0KJ37</accession>
<proteinExistence type="predicted"/>
<name>A0A0A0KJ37_CUCSA</name>
<gene>
    <name evidence="1" type="ORF">Csa_5G106000</name>
</gene>
<evidence type="ECO:0000313" key="2">
    <source>
        <dbReference type="Proteomes" id="UP000029981"/>
    </source>
</evidence>
<dbReference type="AlphaFoldDB" id="A0A0A0KJ37"/>
<sequence length="103" mass="11517">MGVPMVVVSFKDRSHGHNEFERERSTCGFFVVVRENLCCTLVIDIVEVLGEVNSVPSKNVATITRLEKGENEIMVKKIVKETNIKIVNTCIDVITNATKMNCC</sequence>
<organism evidence="1 2">
    <name type="scientific">Cucumis sativus</name>
    <name type="common">Cucumber</name>
    <dbReference type="NCBI Taxonomy" id="3659"/>
    <lineage>
        <taxon>Eukaryota</taxon>
        <taxon>Viridiplantae</taxon>
        <taxon>Streptophyta</taxon>
        <taxon>Embryophyta</taxon>
        <taxon>Tracheophyta</taxon>
        <taxon>Spermatophyta</taxon>
        <taxon>Magnoliopsida</taxon>
        <taxon>eudicotyledons</taxon>
        <taxon>Gunneridae</taxon>
        <taxon>Pentapetalae</taxon>
        <taxon>rosids</taxon>
        <taxon>fabids</taxon>
        <taxon>Cucurbitales</taxon>
        <taxon>Cucurbitaceae</taxon>
        <taxon>Benincaseae</taxon>
        <taxon>Cucumis</taxon>
    </lineage>
</organism>
<reference evidence="1 2" key="2">
    <citation type="journal article" date="2009" name="PLoS ONE">
        <title>An integrated genetic and cytogenetic map of the cucumber genome.</title>
        <authorList>
            <person name="Ren Y."/>
            <person name="Zhang Z."/>
            <person name="Liu J."/>
            <person name="Staub J.E."/>
            <person name="Han Y."/>
            <person name="Cheng Z."/>
            <person name="Li X."/>
            <person name="Lu J."/>
            <person name="Miao H."/>
            <person name="Kang H."/>
            <person name="Xie B."/>
            <person name="Gu X."/>
            <person name="Wang X."/>
            <person name="Du Y."/>
            <person name="Jin W."/>
            <person name="Huang S."/>
        </authorList>
    </citation>
    <scope>NUCLEOTIDE SEQUENCE [LARGE SCALE GENOMIC DNA]</scope>
    <source>
        <strain evidence="2">cv. 9930</strain>
    </source>
</reference>
<dbReference type="EMBL" id="CM002926">
    <property type="protein sequence ID" value="KGN49750.1"/>
    <property type="molecule type" value="Genomic_DNA"/>
</dbReference>
<dbReference type="Gramene" id="KGN49750">
    <property type="protein sequence ID" value="KGN49750"/>
    <property type="gene ID" value="Csa_5G106000"/>
</dbReference>
<dbReference type="Proteomes" id="UP000029981">
    <property type="component" value="Chromosome 5"/>
</dbReference>
<evidence type="ECO:0000313" key="1">
    <source>
        <dbReference type="EMBL" id="KGN49750.1"/>
    </source>
</evidence>
<reference evidence="1 2" key="3">
    <citation type="journal article" date="2010" name="BMC Genomics">
        <title>Transcriptome sequencing and comparative analysis of cucumber flowers with different sex types.</title>
        <authorList>
            <person name="Guo S."/>
            <person name="Zheng Y."/>
            <person name="Joung J.G."/>
            <person name="Liu S."/>
            <person name="Zhang Z."/>
            <person name="Crasta O.R."/>
            <person name="Sobral B.W."/>
            <person name="Xu Y."/>
            <person name="Huang S."/>
            <person name="Fei Z."/>
        </authorList>
    </citation>
    <scope>NUCLEOTIDE SEQUENCE [LARGE SCALE GENOMIC DNA]</scope>
    <source>
        <strain evidence="2">cv. 9930</strain>
    </source>
</reference>
<reference evidence="1 2" key="4">
    <citation type="journal article" date="2011" name="BMC Genomics">
        <title>RNA-Seq improves annotation of protein-coding genes in the cucumber genome.</title>
        <authorList>
            <person name="Li Z."/>
            <person name="Zhang Z."/>
            <person name="Yan P."/>
            <person name="Huang S."/>
            <person name="Fei Z."/>
            <person name="Lin K."/>
        </authorList>
    </citation>
    <scope>NUCLEOTIDE SEQUENCE [LARGE SCALE GENOMIC DNA]</scope>
    <source>
        <strain evidence="2">cv. 9930</strain>
    </source>
</reference>
<protein>
    <submittedName>
        <fullName evidence="1">Uncharacterized protein</fullName>
    </submittedName>
</protein>
<keyword evidence="2" id="KW-1185">Reference proteome</keyword>